<sequence>MATTVNFLDVIKSNSFGAKTVTIDVDLTNITLHVQFRKEQKQGKLLRDCTEGDGITVVDSSTFIIDDFIVDFQIGTIYYDCKFTYQSGKVKSYFGGTFNVIQNVTD</sequence>
<reference evidence="1" key="1">
    <citation type="submission" date="2020-04" db="EMBL/GenBank/DDBJ databases">
        <authorList>
            <person name="Chiriac C."/>
            <person name="Salcher M."/>
            <person name="Ghai R."/>
            <person name="Kavagutti S V."/>
        </authorList>
    </citation>
    <scope>NUCLEOTIDE SEQUENCE</scope>
</reference>
<name>A0A6J5N5S4_9CAUD</name>
<organism evidence="1">
    <name type="scientific">uncultured Caudovirales phage</name>
    <dbReference type="NCBI Taxonomy" id="2100421"/>
    <lineage>
        <taxon>Viruses</taxon>
        <taxon>Duplodnaviria</taxon>
        <taxon>Heunggongvirae</taxon>
        <taxon>Uroviricota</taxon>
        <taxon>Caudoviricetes</taxon>
        <taxon>Peduoviridae</taxon>
        <taxon>Maltschvirus</taxon>
        <taxon>Maltschvirus maltsch</taxon>
    </lineage>
</organism>
<evidence type="ECO:0000313" key="1">
    <source>
        <dbReference type="EMBL" id="CAB4153767.1"/>
    </source>
</evidence>
<dbReference type="EMBL" id="LR796598">
    <property type="protein sequence ID" value="CAB4153767.1"/>
    <property type="molecule type" value="Genomic_DNA"/>
</dbReference>
<accession>A0A6J5N5S4</accession>
<gene>
    <name evidence="1" type="ORF">UFOVP634_23</name>
</gene>
<protein>
    <submittedName>
        <fullName evidence="1">Uncharacterized protein</fullName>
    </submittedName>
</protein>
<proteinExistence type="predicted"/>